<evidence type="ECO:0000256" key="1">
    <source>
        <dbReference type="ARBA" id="ARBA00004141"/>
    </source>
</evidence>
<protein>
    <recommendedName>
        <fullName evidence="9">ABC transporter domain-containing protein</fullName>
    </recommendedName>
</protein>
<sequence>MQLQDLLHVQTVSPTDDGGKGGEGIEKSSRTILMSCSSSNKLTITNLSHTIQPSNTFPSTKTKTSDPVRILDSISFTAKSSQILAIVGPSGAGKSTLLRILSGRLPNVNLDPKTICLNQQSLMSTTQLRKLCGFVTQNDNLLPLLTVRETLLFSSWFCQRGMSKGEREQRVDALIEELGLVHVAQSYVGDEEIRGVSGGERRRVSIGVDVIHDPPILLLDEPTSGLDSSTALHVVALLATMAQRRNQIVILTIHQPSYRILEYISYFLLLTSSGNVAHSGSLRCLEKTIKKMDLKVPIQLNALEFAMEIPLMAATRPTLEDHLKSPMIFAPPTPASPLSEELILKKQSRYSEITHLSWRFWRVMYRTKQLFLSRIMQALVGGLSSYKTKQNRCNGETRTVRLYSELPPLIHRRSSSDIPPRKTCSDEGKLKIDVQTIILHDRKHPDLHAVSSNHIDHLLLISLLAGGIAAILHGVRVLHLCGVVDTRGTHREFPNFQIAGTAMGSAVPIASSPISRSPELQWVPRNPSRVPQFRGTRANASQIPNLRSPINSRSTISDCEFSRVDSSARADRDFSRGLFIRSSSTGPIVMKCLRRPPPEDRDEKGKEEQARCFPSVVVYRGRRRRTLFSHRA</sequence>
<name>A0A0K9PSW9_ZOSMR</name>
<keyword evidence="7" id="KW-0472">Membrane</keyword>
<dbReference type="InterPro" id="IPR027417">
    <property type="entry name" value="P-loop_NTPase"/>
</dbReference>
<dbReference type="Pfam" id="PF00005">
    <property type="entry name" value="ABC_tran"/>
    <property type="match status" value="1"/>
</dbReference>
<feature type="region of interest" description="Disordered" evidence="8">
    <location>
        <begin position="1"/>
        <end position="26"/>
    </location>
</feature>
<evidence type="ECO:0000313" key="10">
    <source>
        <dbReference type="EMBL" id="KMZ72059.1"/>
    </source>
</evidence>
<comment type="caution">
    <text evidence="10">The sequence shown here is derived from an EMBL/GenBank/DDBJ whole genome shotgun (WGS) entry which is preliminary data.</text>
</comment>
<proteinExistence type="predicted"/>
<comment type="subcellular location">
    <subcellularLocation>
        <location evidence="1">Membrane</location>
        <topology evidence="1">Multi-pass membrane protein</topology>
    </subcellularLocation>
</comment>
<dbReference type="GO" id="GO:0016020">
    <property type="term" value="C:membrane"/>
    <property type="evidence" value="ECO:0000318"/>
    <property type="project" value="GO_Central"/>
</dbReference>
<gene>
    <name evidence="10" type="ORF">ZOSMA_16G00230</name>
</gene>
<keyword evidence="6" id="KW-1133">Transmembrane helix</keyword>
<dbReference type="InterPro" id="IPR003593">
    <property type="entry name" value="AAA+_ATPase"/>
</dbReference>
<dbReference type="GO" id="GO:0005524">
    <property type="term" value="F:ATP binding"/>
    <property type="evidence" value="ECO:0007669"/>
    <property type="project" value="UniProtKB-KW"/>
</dbReference>
<dbReference type="STRING" id="29655.A0A0K9PSW9"/>
<dbReference type="GO" id="GO:0042626">
    <property type="term" value="F:ATPase-coupled transmembrane transporter activity"/>
    <property type="evidence" value="ECO:0000318"/>
    <property type="project" value="GO_Central"/>
</dbReference>
<evidence type="ECO:0000256" key="6">
    <source>
        <dbReference type="ARBA" id="ARBA00022989"/>
    </source>
</evidence>
<dbReference type="PANTHER" id="PTHR48041">
    <property type="entry name" value="ABC TRANSPORTER G FAMILY MEMBER 28"/>
    <property type="match status" value="1"/>
</dbReference>
<dbReference type="InterPro" id="IPR003439">
    <property type="entry name" value="ABC_transporter-like_ATP-bd"/>
</dbReference>
<dbReference type="SUPFAM" id="SSF52540">
    <property type="entry name" value="P-loop containing nucleoside triphosphate hydrolases"/>
    <property type="match status" value="1"/>
</dbReference>
<dbReference type="PROSITE" id="PS50893">
    <property type="entry name" value="ABC_TRANSPORTER_2"/>
    <property type="match status" value="1"/>
</dbReference>
<evidence type="ECO:0000256" key="5">
    <source>
        <dbReference type="ARBA" id="ARBA00022840"/>
    </source>
</evidence>
<dbReference type="OrthoDB" id="66620at2759"/>
<dbReference type="GO" id="GO:0055085">
    <property type="term" value="P:transmembrane transport"/>
    <property type="evidence" value="ECO:0000318"/>
    <property type="project" value="GO_Central"/>
</dbReference>
<dbReference type="PROSITE" id="PS00211">
    <property type="entry name" value="ABC_TRANSPORTER_1"/>
    <property type="match status" value="1"/>
</dbReference>
<organism evidence="10 11">
    <name type="scientific">Zostera marina</name>
    <name type="common">Eelgrass</name>
    <dbReference type="NCBI Taxonomy" id="29655"/>
    <lineage>
        <taxon>Eukaryota</taxon>
        <taxon>Viridiplantae</taxon>
        <taxon>Streptophyta</taxon>
        <taxon>Embryophyta</taxon>
        <taxon>Tracheophyta</taxon>
        <taxon>Spermatophyta</taxon>
        <taxon>Magnoliopsida</taxon>
        <taxon>Liliopsida</taxon>
        <taxon>Zosteraceae</taxon>
        <taxon>Zostera</taxon>
    </lineage>
</organism>
<evidence type="ECO:0000256" key="4">
    <source>
        <dbReference type="ARBA" id="ARBA00022741"/>
    </source>
</evidence>
<keyword evidence="3" id="KW-0812">Transmembrane</keyword>
<keyword evidence="11" id="KW-1185">Reference proteome</keyword>
<dbReference type="GO" id="GO:0016887">
    <property type="term" value="F:ATP hydrolysis activity"/>
    <property type="evidence" value="ECO:0007669"/>
    <property type="project" value="InterPro"/>
</dbReference>
<dbReference type="Proteomes" id="UP000036987">
    <property type="component" value="Unassembled WGS sequence"/>
</dbReference>
<keyword evidence="4" id="KW-0547">Nucleotide-binding</keyword>
<keyword evidence="5" id="KW-0067">ATP-binding</keyword>
<dbReference type="AlphaFoldDB" id="A0A0K9PSW9"/>
<evidence type="ECO:0000256" key="7">
    <source>
        <dbReference type="ARBA" id="ARBA00023136"/>
    </source>
</evidence>
<feature type="compositionally biased region" description="Basic and acidic residues" evidence="8">
    <location>
        <begin position="17"/>
        <end position="26"/>
    </location>
</feature>
<dbReference type="SMART" id="SM00382">
    <property type="entry name" value="AAA"/>
    <property type="match status" value="1"/>
</dbReference>
<dbReference type="PANTHER" id="PTHR48041:SF51">
    <property type="entry name" value="ABC TRANSPORTER G FAMILY MEMBER 23"/>
    <property type="match status" value="1"/>
</dbReference>
<reference evidence="11" key="1">
    <citation type="journal article" date="2016" name="Nature">
        <title>The genome of the seagrass Zostera marina reveals angiosperm adaptation to the sea.</title>
        <authorList>
            <person name="Olsen J.L."/>
            <person name="Rouze P."/>
            <person name="Verhelst B."/>
            <person name="Lin Y.-C."/>
            <person name="Bayer T."/>
            <person name="Collen J."/>
            <person name="Dattolo E."/>
            <person name="De Paoli E."/>
            <person name="Dittami S."/>
            <person name="Maumus F."/>
            <person name="Michel G."/>
            <person name="Kersting A."/>
            <person name="Lauritano C."/>
            <person name="Lohaus R."/>
            <person name="Toepel M."/>
            <person name="Tonon T."/>
            <person name="Vanneste K."/>
            <person name="Amirebrahimi M."/>
            <person name="Brakel J."/>
            <person name="Bostroem C."/>
            <person name="Chovatia M."/>
            <person name="Grimwood J."/>
            <person name="Jenkins J.W."/>
            <person name="Jueterbock A."/>
            <person name="Mraz A."/>
            <person name="Stam W.T."/>
            <person name="Tice H."/>
            <person name="Bornberg-Bauer E."/>
            <person name="Green P.J."/>
            <person name="Pearson G.A."/>
            <person name="Procaccini G."/>
            <person name="Duarte C.M."/>
            <person name="Schmutz J."/>
            <person name="Reusch T.B.H."/>
            <person name="Van de Peer Y."/>
        </authorList>
    </citation>
    <scope>NUCLEOTIDE SEQUENCE [LARGE SCALE GENOMIC DNA]</scope>
    <source>
        <strain evidence="11">cv. Finnish</strain>
    </source>
</reference>
<evidence type="ECO:0000313" key="11">
    <source>
        <dbReference type="Proteomes" id="UP000036987"/>
    </source>
</evidence>
<dbReference type="InterPro" id="IPR050352">
    <property type="entry name" value="ABCG_transporters"/>
</dbReference>
<dbReference type="Gene3D" id="3.40.50.300">
    <property type="entry name" value="P-loop containing nucleotide triphosphate hydrolases"/>
    <property type="match status" value="1"/>
</dbReference>
<dbReference type="EMBL" id="LFYR01000643">
    <property type="protein sequence ID" value="KMZ72059.1"/>
    <property type="molecule type" value="Genomic_DNA"/>
</dbReference>
<evidence type="ECO:0000256" key="2">
    <source>
        <dbReference type="ARBA" id="ARBA00022448"/>
    </source>
</evidence>
<dbReference type="InterPro" id="IPR017871">
    <property type="entry name" value="ABC_transporter-like_CS"/>
</dbReference>
<evidence type="ECO:0000256" key="3">
    <source>
        <dbReference type="ARBA" id="ARBA00022692"/>
    </source>
</evidence>
<evidence type="ECO:0000256" key="8">
    <source>
        <dbReference type="SAM" id="MobiDB-lite"/>
    </source>
</evidence>
<accession>A0A0K9PSW9</accession>
<feature type="domain" description="ABC transporter" evidence="9">
    <location>
        <begin position="51"/>
        <end position="298"/>
    </location>
</feature>
<evidence type="ECO:0000259" key="9">
    <source>
        <dbReference type="PROSITE" id="PS50893"/>
    </source>
</evidence>
<keyword evidence="2" id="KW-0813">Transport</keyword>